<sequence length="62" mass="6845">MTGKLGASSTKTILSMTNTPDDIDTLKRLLQQALQQNQVFDTRNQVLELELPALKSELSEVA</sequence>
<evidence type="ECO:0000313" key="2">
    <source>
        <dbReference type="Proteomes" id="UP000887104"/>
    </source>
</evidence>
<gene>
    <name evidence="1" type="ORF">TUM4438_41710</name>
</gene>
<reference evidence="1" key="1">
    <citation type="submission" date="2021-05" db="EMBL/GenBank/DDBJ databases">
        <title>Molecular characterization for Shewanella algae harboring chromosomal blaOXA-55-like strains isolated from clinical and environment sample.</title>
        <authorList>
            <person name="Ohama Y."/>
            <person name="Aoki K."/>
            <person name="Harada S."/>
            <person name="Moriya K."/>
            <person name="Ishii Y."/>
            <person name="Tateda K."/>
        </authorList>
    </citation>
    <scope>NUCLEOTIDE SEQUENCE</scope>
    <source>
        <strain evidence="1">JCM 11563</strain>
    </source>
</reference>
<name>A0ABQ4PQR0_9GAMM</name>
<comment type="caution">
    <text evidence="1">The sequence shown here is derived from an EMBL/GenBank/DDBJ whole genome shotgun (WGS) entry which is preliminary data.</text>
</comment>
<keyword evidence="2" id="KW-1185">Reference proteome</keyword>
<accession>A0ABQ4PQR0</accession>
<dbReference type="EMBL" id="BPEY01000121">
    <property type="protein sequence ID" value="GIU51573.1"/>
    <property type="molecule type" value="Genomic_DNA"/>
</dbReference>
<dbReference type="Proteomes" id="UP000887104">
    <property type="component" value="Unassembled WGS sequence"/>
</dbReference>
<proteinExistence type="predicted"/>
<organism evidence="1 2">
    <name type="scientific">Shewanella sairae</name>
    <dbReference type="NCBI Taxonomy" id="190310"/>
    <lineage>
        <taxon>Bacteria</taxon>
        <taxon>Pseudomonadati</taxon>
        <taxon>Pseudomonadota</taxon>
        <taxon>Gammaproteobacteria</taxon>
        <taxon>Alteromonadales</taxon>
        <taxon>Shewanellaceae</taxon>
        <taxon>Shewanella</taxon>
    </lineage>
</organism>
<protein>
    <submittedName>
        <fullName evidence="1">Uncharacterized protein</fullName>
    </submittedName>
</protein>
<evidence type="ECO:0000313" key="1">
    <source>
        <dbReference type="EMBL" id="GIU51573.1"/>
    </source>
</evidence>